<evidence type="ECO:0000256" key="6">
    <source>
        <dbReference type="ARBA" id="ARBA00022448"/>
    </source>
</evidence>
<reference evidence="17" key="2">
    <citation type="submission" date="2025-08" db="UniProtKB">
        <authorList>
            <consortium name="Ensembl"/>
        </authorList>
    </citation>
    <scope>IDENTIFICATION</scope>
</reference>
<evidence type="ECO:0000256" key="1">
    <source>
        <dbReference type="ARBA" id="ARBA00000590"/>
    </source>
</evidence>
<dbReference type="AlphaFoldDB" id="A0AAY4AA05"/>
<feature type="transmembrane region" description="Helical" evidence="15">
    <location>
        <begin position="104"/>
        <end position="121"/>
    </location>
</feature>
<evidence type="ECO:0000256" key="12">
    <source>
        <dbReference type="ARBA" id="ARBA00029961"/>
    </source>
</evidence>
<feature type="transmembrane region" description="Helical" evidence="15">
    <location>
        <begin position="375"/>
        <end position="402"/>
    </location>
</feature>
<dbReference type="InterPro" id="IPR003663">
    <property type="entry name" value="Sugar/inositol_transpt"/>
</dbReference>
<dbReference type="PRINTS" id="PR00171">
    <property type="entry name" value="SUGRTRNSPORT"/>
</dbReference>
<evidence type="ECO:0000256" key="8">
    <source>
        <dbReference type="ARBA" id="ARBA00022597"/>
    </source>
</evidence>
<dbReference type="SUPFAM" id="SSF103473">
    <property type="entry name" value="MFS general substrate transporter"/>
    <property type="match status" value="1"/>
</dbReference>
<dbReference type="InterPro" id="IPR020846">
    <property type="entry name" value="MFS_dom"/>
</dbReference>
<reference evidence="17" key="3">
    <citation type="submission" date="2025-09" db="UniProtKB">
        <authorList>
            <consortium name="Ensembl"/>
        </authorList>
    </citation>
    <scope>IDENTIFICATION</scope>
</reference>
<evidence type="ECO:0000256" key="11">
    <source>
        <dbReference type="ARBA" id="ARBA00023136"/>
    </source>
</evidence>
<keyword evidence="10 15" id="KW-1133">Transmembrane helix</keyword>
<feature type="transmembrane region" description="Helical" evidence="15">
    <location>
        <begin position="414"/>
        <end position="437"/>
    </location>
</feature>
<feature type="transmembrane region" description="Helical" evidence="15">
    <location>
        <begin position="133"/>
        <end position="154"/>
    </location>
</feature>
<keyword evidence="18" id="KW-1185">Reference proteome</keyword>
<evidence type="ECO:0000259" key="16">
    <source>
        <dbReference type="PROSITE" id="PS50850"/>
    </source>
</evidence>
<dbReference type="GeneTree" id="ENSGT00940000166787"/>
<feature type="transmembrane region" description="Helical" evidence="15">
    <location>
        <begin position="72"/>
        <end position="92"/>
    </location>
</feature>
<dbReference type="NCBIfam" id="TIGR00879">
    <property type="entry name" value="SP"/>
    <property type="match status" value="1"/>
</dbReference>
<comment type="catalytic activity">
    <reaction evidence="1">
        <text>D-fructose(out) = D-fructose(in)</text>
        <dbReference type="Rhea" id="RHEA:60372"/>
        <dbReference type="ChEBI" id="CHEBI:37721"/>
    </reaction>
</comment>
<evidence type="ECO:0000256" key="5">
    <source>
        <dbReference type="ARBA" id="ARBA00015973"/>
    </source>
</evidence>
<keyword evidence="11 15" id="KW-0472">Membrane</keyword>
<evidence type="ECO:0000256" key="7">
    <source>
        <dbReference type="ARBA" id="ARBA00022475"/>
    </source>
</evidence>
<dbReference type="Pfam" id="PF00083">
    <property type="entry name" value="Sugar_tr"/>
    <property type="match status" value="1"/>
</dbReference>
<evidence type="ECO:0000256" key="10">
    <source>
        <dbReference type="ARBA" id="ARBA00022989"/>
    </source>
</evidence>
<dbReference type="InterPro" id="IPR005828">
    <property type="entry name" value="MFS_sugar_transport-like"/>
</dbReference>
<evidence type="ECO:0000256" key="4">
    <source>
        <dbReference type="ARBA" id="ARBA00007004"/>
    </source>
</evidence>
<dbReference type="GO" id="GO:0005353">
    <property type="term" value="F:fructose transmembrane transporter activity"/>
    <property type="evidence" value="ECO:0007669"/>
    <property type="project" value="UniProtKB-ARBA"/>
</dbReference>
<feature type="transmembrane region" description="Helical" evidence="15">
    <location>
        <begin position="12"/>
        <end position="37"/>
    </location>
</feature>
<dbReference type="Ensembl" id="ENSDCDT00010004190.1">
    <property type="protein sequence ID" value="ENSDCDP00010004036.1"/>
    <property type="gene ID" value="ENSDCDG00010001808.1"/>
</dbReference>
<evidence type="ECO:0000313" key="18">
    <source>
        <dbReference type="Proteomes" id="UP000694580"/>
    </source>
</evidence>
<dbReference type="PROSITE" id="PS50850">
    <property type="entry name" value="MFS"/>
    <property type="match status" value="1"/>
</dbReference>
<evidence type="ECO:0000313" key="17">
    <source>
        <dbReference type="Ensembl" id="ENSDCDP00010004036.1"/>
    </source>
</evidence>
<dbReference type="GO" id="GO:1990539">
    <property type="term" value="P:fructose import across plasma membrane"/>
    <property type="evidence" value="ECO:0007669"/>
    <property type="project" value="UniProtKB-ARBA"/>
</dbReference>
<feature type="transmembrane region" description="Helical" evidence="15">
    <location>
        <begin position="195"/>
        <end position="216"/>
    </location>
</feature>
<evidence type="ECO:0000256" key="15">
    <source>
        <dbReference type="SAM" id="Phobius"/>
    </source>
</evidence>
<keyword evidence="9 15" id="KW-0812">Transmembrane</keyword>
<gene>
    <name evidence="17" type="primary">LOC114785297</name>
</gene>
<comment type="similarity">
    <text evidence="4">Belongs to the major facilitator superfamily. Sugar transporter (TC 2.A.1.1) family. Glucose transporter subfamily.</text>
</comment>
<dbReference type="InterPro" id="IPR045263">
    <property type="entry name" value="GLUT"/>
</dbReference>
<evidence type="ECO:0000256" key="9">
    <source>
        <dbReference type="ARBA" id="ARBA00022692"/>
    </source>
</evidence>
<dbReference type="InterPro" id="IPR005829">
    <property type="entry name" value="Sugar_transporter_CS"/>
</dbReference>
<feature type="transmembrane region" description="Helical" evidence="15">
    <location>
        <begin position="321"/>
        <end position="340"/>
    </location>
</feature>
<keyword evidence="7" id="KW-1003">Cell membrane</keyword>
<feature type="transmembrane region" description="Helical" evidence="15">
    <location>
        <begin position="443"/>
        <end position="462"/>
    </location>
</feature>
<organism evidence="17 18">
    <name type="scientific">Denticeps clupeoides</name>
    <name type="common">denticle herring</name>
    <dbReference type="NCBI Taxonomy" id="299321"/>
    <lineage>
        <taxon>Eukaryota</taxon>
        <taxon>Metazoa</taxon>
        <taxon>Chordata</taxon>
        <taxon>Craniata</taxon>
        <taxon>Vertebrata</taxon>
        <taxon>Euteleostomi</taxon>
        <taxon>Actinopterygii</taxon>
        <taxon>Neopterygii</taxon>
        <taxon>Teleostei</taxon>
        <taxon>Clupei</taxon>
        <taxon>Clupeiformes</taxon>
        <taxon>Denticipitoidei</taxon>
        <taxon>Denticipitidae</taxon>
        <taxon>Denticeps</taxon>
    </lineage>
</organism>
<sequence length="502" mass="55895">LRLIDFPLLSFFCKLDCPLLIVTVFIAGIGGSFHYGFHISVLNSPSNYIQELVNQTCEQRYGLVLEPWQLSLIWSFIVSIFCIGGLIGSLSAGHLVGAYGRKRCLIFNNAASITGALLMLLSKPAMSFEMIMIARLLCGFNAGISLTAHTMYVLECSPKKLRGMVGVSVATFVSMGKFFGQLLGISELLGTPDRWPWLLGFSGFTGLLQLVTLPFLPESPRFLLLDRADRLGCQAAARRLWSSKVDHASEMEEMQAEHAALRGVRIHSVKELFLERSVRWQLTAIFVTFTTLQLCGINAVYLYSFEVFTAAGIPSHQLRYAALGTGLCEVSTSVACVLVIESTGRRNLLFRGYMGMAATLALLTLTLYLQGHIFWMPYCSMVLIFLYIFLFSTGPAGVTVSLPGEFFTQSFKSPAFTVGTTINWAGLFIIGMVFPLIVTNLEYFCFLIFFVFCFFSGLFVWYRVPETKNHTVLEITAAFNQMGRKQDPIKEAKLDGVHLTEY</sequence>
<evidence type="ECO:0000256" key="3">
    <source>
        <dbReference type="ARBA" id="ARBA00004651"/>
    </source>
</evidence>
<dbReference type="GO" id="GO:0070837">
    <property type="term" value="P:dehydroascorbic acid transport"/>
    <property type="evidence" value="ECO:0007669"/>
    <property type="project" value="TreeGrafter"/>
</dbReference>
<dbReference type="GO" id="GO:0042383">
    <property type="term" value="C:sarcolemma"/>
    <property type="evidence" value="ECO:0007669"/>
    <property type="project" value="UniProtKB-SubCell"/>
</dbReference>
<reference evidence="17 18" key="1">
    <citation type="submission" date="2020-06" db="EMBL/GenBank/DDBJ databases">
        <authorList>
            <consortium name="Wellcome Sanger Institute Data Sharing"/>
        </authorList>
    </citation>
    <scope>NUCLEOTIDE SEQUENCE [LARGE SCALE GENOMIC DNA]</scope>
</reference>
<dbReference type="PROSITE" id="PS00217">
    <property type="entry name" value="SUGAR_TRANSPORT_2"/>
    <property type="match status" value="1"/>
</dbReference>
<keyword evidence="6 14" id="KW-0813">Transport</keyword>
<evidence type="ECO:0000256" key="13">
    <source>
        <dbReference type="ARBA" id="ARBA00031099"/>
    </source>
</evidence>
<proteinExistence type="inferred from homology"/>
<feature type="transmembrane region" description="Helical" evidence="15">
    <location>
        <begin position="352"/>
        <end position="369"/>
    </location>
</feature>
<feature type="transmembrane region" description="Helical" evidence="15">
    <location>
        <begin position="280"/>
        <end position="301"/>
    </location>
</feature>
<dbReference type="Gene3D" id="1.20.1250.20">
    <property type="entry name" value="MFS general substrate transporter like domains"/>
    <property type="match status" value="1"/>
</dbReference>
<accession>A0AAY4AA05</accession>
<dbReference type="Proteomes" id="UP000694580">
    <property type="component" value="Chromosome 3"/>
</dbReference>
<keyword evidence="8" id="KW-0762">Sugar transport</keyword>
<dbReference type="InterPro" id="IPR036259">
    <property type="entry name" value="MFS_trans_sf"/>
</dbReference>
<dbReference type="GO" id="GO:0046323">
    <property type="term" value="P:D-glucose import"/>
    <property type="evidence" value="ECO:0007669"/>
    <property type="project" value="TreeGrafter"/>
</dbReference>
<dbReference type="PANTHER" id="PTHR23503">
    <property type="entry name" value="SOLUTE CARRIER FAMILY 2"/>
    <property type="match status" value="1"/>
</dbReference>
<comment type="subcellular location">
    <subcellularLocation>
        <location evidence="2">Cell membrane</location>
        <location evidence="2">Sarcolemma</location>
    </subcellularLocation>
    <subcellularLocation>
        <location evidence="3">Cell membrane</location>
        <topology evidence="3">Multi-pass membrane protein</topology>
    </subcellularLocation>
</comment>
<feature type="domain" description="Major facilitator superfamily (MFS) profile" evidence="16">
    <location>
        <begin position="24"/>
        <end position="468"/>
    </location>
</feature>
<protein>
    <recommendedName>
        <fullName evidence="5">Solute carrier family 2, facilitated glucose transporter member 5</fullName>
    </recommendedName>
    <alternativeName>
        <fullName evidence="13">Fructose transporter</fullName>
    </alternativeName>
    <alternativeName>
        <fullName evidence="12">Glucose transporter type 5, small intestine</fullName>
    </alternativeName>
</protein>
<dbReference type="PANTHER" id="PTHR23503:SF54">
    <property type="entry name" value="MAJOR FACILITATOR SUPERFAMILY (MFS) PROFILE DOMAIN-CONTAINING PROTEIN"/>
    <property type="match status" value="1"/>
</dbReference>
<name>A0AAY4AA05_9TELE</name>
<dbReference type="GO" id="GO:0055056">
    <property type="term" value="F:D-glucose transmembrane transporter activity"/>
    <property type="evidence" value="ECO:0007669"/>
    <property type="project" value="TreeGrafter"/>
</dbReference>
<dbReference type="FunFam" id="1.20.1250.20:FF:001511">
    <property type="entry name" value="Solute carrier family 2, facilitated glucose transporter member 5"/>
    <property type="match status" value="1"/>
</dbReference>
<evidence type="ECO:0000256" key="14">
    <source>
        <dbReference type="RuleBase" id="RU003346"/>
    </source>
</evidence>
<feature type="transmembrane region" description="Helical" evidence="15">
    <location>
        <begin position="161"/>
        <end position="183"/>
    </location>
</feature>
<evidence type="ECO:0000256" key="2">
    <source>
        <dbReference type="ARBA" id="ARBA00004135"/>
    </source>
</evidence>